<protein>
    <recommendedName>
        <fullName evidence="2">Novel toxin 16 domain-containing protein</fullName>
    </recommendedName>
</protein>
<feature type="region of interest" description="Disordered" evidence="1">
    <location>
        <begin position="222"/>
        <end position="273"/>
    </location>
</feature>
<dbReference type="EMBL" id="BRZI01000028">
    <property type="protein sequence ID" value="GLD31618.1"/>
    <property type="molecule type" value="Genomic_DNA"/>
</dbReference>
<comment type="caution">
    <text evidence="4">The sequence shown here is derived from an EMBL/GenBank/DDBJ whole genome shotgun (WGS) entry which is preliminary data.</text>
</comment>
<evidence type="ECO:0000313" key="5">
    <source>
        <dbReference type="Proteomes" id="UP001064782"/>
    </source>
</evidence>
<dbReference type="InterPro" id="IPR029118">
    <property type="entry name" value="Ntox16"/>
</dbReference>
<dbReference type="EMBL" id="BRXE01000028">
    <property type="protein sequence ID" value="GLB83542.1"/>
    <property type="molecule type" value="Genomic_DNA"/>
</dbReference>
<organism evidence="4 5">
    <name type="scientific">Mycobacterium kiyosense</name>
    <dbReference type="NCBI Taxonomy" id="2871094"/>
    <lineage>
        <taxon>Bacteria</taxon>
        <taxon>Bacillati</taxon>
        <taxon>Actinomycetota</taxon>
        <taxon>Actinomycetes</taxon>
        <taxon>Mycobacteriales</taxon>
        <taxon>Mycobacteriaceae</taxon>
        <taxon>Mycobacterium</taxon>
    </lineage>
</organism>
<keyword evidence="5" id="KW-1185">Reference proteome</keyword>
<reference evidence="4" key="1">
    <citation type="submission" date="2022-08" db="EMBL/GenBank/DDBJ databases">
        <title>Mycobacterium kiyosense sp. nov., scotochromogenic slow-glowing species isolated from respiratory specimens.</title>
        <authorList>
            <person name="Fukano H."/>
            <person name="Kazumi Y."/>
            <person name="Sakagami N."/>
            <person name="Ato M."/>
            <person name="Mitarai S."/>
            <person name="Hoshino Y."/>
        </authorList>
    </citation>
    <scope>NUCLEOTIDE SEQUENCE</scope>
    <source>
        <strain evidence="4">1413</strain>
        <strain evidence="3">SRL2020-028</strain>
    </source>
</reference>
<dbReference type="Proteomes" id="UP001165663">
    <property type="component" value="Unassembled WGS sequence"/>
</dbReference>
<sequence>MGMIEAANALRRCRQGSCQKLLTSAEAYTAYRTGRLKAGLGEESGKAGERGSDAGSAGGTAPAAGFAAATAPALAPGGAGASPATAPPAAAPPAQSAAAKATERWASQAARVAEEQAAREAEAAAARIGAVAIPVALGVYVILAAVDLIGFATFQVALQRHGFVVLPDPLQVCIGGCHQPRAPGPQGPLQSPQLPGGPTTGMPQIPGHNDADAETLRKWIEAQPGAPGPNAPPAEHSAPQPPIAGEREHVDPGTSHAPSAPPVPAPVPRQRSKKCTEAVQADLYRQVEKACKNRGKFSCLKTDTHEAMIEKIAKLYDCISAREKYQWNCWQKGDKNYHGHMKQIGALYRMLHECEELAKKKLTTP</sequence>
<dbReference type="Proteomes" id="UP001064782">
    <property type="component" value="Unassembled WGS sequence"/>
</dbReference>
<evidence type="ECO:0000313" key="3">
    <source>
        <dbReference type="EMBL" id="GLB83542.1"/>
    </source>
</evidence>
<proteinExistence type="predicted"/>
<accession>A0A9P3Q687</accession>
<feature type="compositionally biased region" description="Low complexity" evidence="1">
    <location>
        <begin position="187"/>
        <end position="197"/>
    </location>
</feature>
<feature type="domain" description="Novel toxin 16" evidence="2">
    <location>
        <begin position="274"/>
        <end position="356"/>
    </location>
</feature>
<dbReference type="AlphaFoldDB" id="A0A9P3Q687"/>
<feature type="region of interest" description="Disordered" evidence="1">
    <location>
        <begin position="183"/>
        <end position="210"/>
    </location>
</feature>
<dbReference type="Pfam" id="PF15523">
    <property type="entry name" value="Ntox16"/>
    <property type="match status" value="1"/>
</dbReference>
<gene>
    <name evidence="4" type="ORF">Mkiyose1413_35010</name>
    <name evidence="3" type="ORF">SRL2020028_27980</name>
</gene>
<evidence type="ECO:0000256" key="1">
    <source>
        <dbReference type="SAM" id="MobiDB-lite"/>
    </source>
</evidence>
<name>A0A9P3Q687_9MYCO</name>
<feature type="compositionally biased region" description="Low complexity" evidence="1">
    <location>
        <begin position="92"/>
        <end position="103"/>
    </location>
</feature>
<evidence type="ECO:0000313" key="4">
    <source>
        <dbReference type="EMBL" id="GLD31618.1"/>
    </source>
</evidence>
<feature type="region of interest" description="Disordered" evidence="1">
    <location>
        <begin position="77"/>
        <end position="103"/>
    </location>
</feature>
<evidence type="ECO:0000259" key="2">
    <source>
        <dbReference type="Pfam" id="PF15523"/>
    </source>
</evidence>